<proteinExistence type="predicted"/>
<dbReference type="Proteomes" id="UP001220324">
    <property type="component" value="Unassembled WGS sequence"/>
</dbReference>
<protein>
    <submittedName>
        <fullName evidence="1">Uncharacterized protein</fullName>
    </submittedName>
</protein>
<evidence type="ECO:0000313" key="1">
    <source>
        <dbReference type="EMBL" id="KAJ5533104.1"/>
    </source>
</evidence>
<organism evidence="1 2">
    <name type="scientific">Penicillium frequentans</name>
    <dbReference type="NCBI Taxonomy" id="3151616"/>
    <lineage>
        <taxon>Eukaryota</taxon>
        <taxon>Fungi</taxon>
        <taxon>Dikarya</taxon>
        <taxon>Ascomycota</taxon>
        <taxon>Pezizomycotina</taxon>
        <taxon>Eurotiomycetes</taxon>
        <taxon>Eurotiomycetidae</taxon>
        <taxon>Eurotiales</taxon>
        <taxon>Aspergillaceae</taxon>
        <taxon>Penicillium</taxon>
    </lineage>
</organism>
<sequence length="686" mass="77505">MAQSKKRGHSPEEEKERKRRMLFDNQINFEGPINPTKWPQCHSAIFSAIRKIEDVRYNNYVEQFQSIHPRSLQKARTIVKVDCLVSAAKQCRVEETNEETWRDKTERHLLSTFSNAVECQKCKLLRWPFEPRLEVQETQPNFALCNCIGDSLHGDRQPFADKRNAAYTDRSVPGMGVRRPDRVIGFRKSPSLEVALKRHPGLNSSPGKDARNILFPFLVLEAKAENNSCFSSVESQTALPIKILVDVQKSLRQAGKEAPDAALVWFLSFIGEEWRVYACVADGSETQQIIDLWHGCILRDDSALQLCLIVDLICDWAWNTLHRDIIRLLSVERTTVPSIVSAAENDQDTIPIPSSINTVIRDTSEICFKFRHLKLPESNSELTELLKLPGSGGEDVSLNAANLLDSFGLMRPPLLTQRFISQLEMSWTGTSNKYPMLNGDDRAFAHISFQSYFPPSDYHIVREISCVTATFGVIGILERLSGKKYPDTSCRPDISKVHENVSSLATGSGQDFLRAAVNNSRLTLHAFQKDLALTTEFTSYECEWRQHSHMDEFVSNLWNNLENLKPGNPLFLALQKSKKLRKMSIVNGCSNKSIRALRGGKRKFSHGGIILKTPARSLKASYPQYCLAVFDGCDLDNRLGLGQKLSRLITEGKLLEGNTSKTMTYQDRQTLHDWATRLQGKNGVSS</sequence>
<name>A0AAD6GDL1_9EURO</name>
<evidence type="ECO:0000313" key="2">
    <source>
        <dbReference type="Proteomes" id="UP001220324"/>
    </source>
</evidence>
<gene>
    <name evidence="1" type="ORF">N7494_009656</name>
</gene>
<comment type="caution">
    <text evidence="1">The sequence shown here is derived from an EMBL/GenBank/DDBJ whole genome shotgun (WGS) entry which is preliminary data.</text>
</comment>
<dbReference type="EMBL" id="JAQIZZ010000007">
    <property type="protein sequence ID" value="KAJ5533104.1"/>
    <property type="molecule type" value="Genomic_DNA"/>
</dbReference>
<reference evidence="1 2" key="1">
    <citation type="journal article" date="2023" name="IMA Fungus">
        <title>Comparative genomic study of the Penicillium genus elucidates a diverse pangenome and 15 lateral gene transfer events.</title>
        <authorList>
            <person name="Petersen C."/>
            <person name="Sorensen T."/>
            <person name="Nielsen M.R."/>
            <person name="Sondergaard T.E."/>
            <person name="Sorensen J.L."/>
            <person name="Fitzpatrick D.A."/>
            <person name="Frisvad J.C."/>
            <person name="Nielsen K.L."/>
        </authorList>
    </citation>
    <scope>NUCLEOTIDE SEQUENCE [LARGE SCALE GENOMIC DNA]</scope>
    <source>
        <strain evidence="1 2">IBT 35679</strain>
    </source>
</reference>
<accession>A0AAD6GDL1</accession>
<dbReference type="AlphaFoldDB" id="A0AAD6GDL1"/>
<keyword evidence="2" id="KW-1185">Reference proteome</keyword>